<gene>
    <name evidence="4" type="ORF">C0Q70_09721</name>
</gene>
<reference evidence="4 5" key="1">
    <citation type="submission" date="2018-04" db="EMBL/GenBank/DDBJ databases">
        <title>The genome of golden apple snail Pomacea canaliculata provides insight into stress tolerance and invasive adaptation.</title>
        <authorList>
            <person name="Liu C."/>
            <person name="Liu B."/>
            <person name="Ren Y."/>
            <person name="Zhang Y."/>
            <person name="Wang H."/>
            <person name="Li S."/>
            <person name="Jiang F."/>
            <person name="Yin L."/>
            <person name="Zhang G."/>
            <person name="Qian W."/>
            <person name="Fan W."/>
        </authorList>
    </citation>
    <scope>NUCLEOTIDE SEQUENCE [LARGE SCALE GENOMIC DNA]</scope>
    <source>
        <strain evidence="4">SZHN2017</strain>
        <tissue evidence="4">Muscle</tissue>
    </source>
</reference>
<accession>A0A2T7PAK2</accession>
<dbReference type="Pfam" id="PF00595">
    <property type="entry name" value="PDZ"/>
    <property type="match status" value="1"/>
</dbReference>
<dbReference type="Gene3D" id="2.30.42.10">
    <property type="match status" value="1"/>
</dbReference>
<dbReference type="Gene3D" id="1.20.1160.20">
    <property type="match status" value="1"/>
</dbReference>
<feature type="domain" description="PDZ" evidence="3">
    <location>
        <begin position="303"/>
        <end position="374"/>
    </location>
</feature>
<dbReference type="SMART" id="SM00228">
    <property type="entry name" value="PDZ"/>
    <property type="match status" value="1"/>
</dbReference>
<proteinExistence type="inferred from homology"/>
<dbReference type="InterPro" id="IPR044276">
    <property type="entry name" value="CANIN_dom"/>
</dbReference>
<feature type="compositionally biased region" description="Basic and acidic residues" evidence="2">
    <location>
        <begin position="469"/>
        <end position="478"/>
    </location>
</feature>
<name>A0A2T7PAK2_POMCA</name>
<evidence type="ECO:0000313" key="5">
    <source>
        <dbReference type="Proteomes" id="UP000245119"/>
    </source>
</evidence>
<dbReference type="Pfam" id="PF14816">
    <property type="entry name" value="CANIN"/>
    <property type="match status" value="1"/>
</dbReference>
<evidence type="ECO:0000256" key="1">
    <source>
        <dbReference type="ARBA" id="ARBA00010311"/>
    </source>
</evidence>
<feature type="region of interest" description="Disordered" evidence="2">
    <location>
        <begin position="458"/>
        <end position="478"/>
    </location>
</feature>
<sequence>MNLKPATRNQIHRPANRRTGCRTDKRRTNRKEDELTVIKSAISLFPEKRETTASPEPFVMESLQEKVALEHNSKTPMMTSQLSVDKYNMVIVQERARLLLNGDESDAVLRHISSYHDNHDVERLVEMLIAILDKPEKIQILKDIRGVIYAHHVGLFDSLVARHESTTFEKLSTKVHLPLNPVYRQDSAAKPRSKLITTVLDADGHFHIKTLEQHERNIRQQTDAVMRMRLDSQEHSLVEPRSTSNISKSQVHGSTTTISNSVSSRLAAPPDWRDDIEVIIVEKEPPPQPPSPPKTVPVEEGTTIYLSKQKKNLGLIVCGGVSDHRDPSIRIEMVMPWGAAADEDRVQPGMQILSADDQSLKGMTQSEAIAVLKSCFNDKRIDQRQATERKQHGMAGTVLKRQMQPSESKEKVDEMMERFSQISHGHREEGWQTKDKQPFLISPEKLQAFRNALKGSEKFRPKWPQSDTDLSHDDEEKMREPDIVKERRLISHTGQEQGHLAITEHNVEVEMEELEESEVFQMDIDAENRYTPPGSVVHTNIPEFSVPGEPCGNQNLVTPAKHFEHSATAAGMRQVLTNMQDRCSTSMKSVYLETCDEFSHHTRRQGSSESSSSSPPVLEPIYGKESKQPELVKLHQMGTQNTTITLSKEASSLSVLPRQGNRRFSKSSEEAVCHSNSLDSSRHQDQHDTLDATAQNSRNTQEPVSAKLKEKSVTALPHPFDASKHCADHERVDFFDDIYNGAVIPSFSSDSSDDELSEGLDSPLKFSAAHHSSPSSRCDSLSLQHNSNLVDEATPDTSIHSFSTAQPAAQYSLDYLLMETKKNEAVNKEIQTLQEKLQRGILLGGFEAVGENECNSDDDGLSAEHREALEKLKLNYSHIPEVHPGEVVLLATGCGRIFNEALSPLRCGFSPSNNSSLEKEIANIQPAYVSDLICSGVISMTSLSCKESLMRWMFFLSSVHSNGIIALKCVEEIAEMIQWHMETNRPECNTWSPEISDILRIFVNWGAKPEKVIFDQSVVCNINQLSEVLDEGHSVPQPKVTYRNIEAVLRVLSSCLQARPSYSNGELTQLLLMLCKLALDPMLSNQILQYEIQVCLSSVMKCYSLKQWLTAVPSLSHQLARLTSHHHNHKQLCELAENFQGLISEIKDNLRMMDIAKVKDMMLCMRSKWLLALKCANERQRSLFSCWSKPTKMNVERVEASVSHDESDEDVKEEQNTLTTYMADADFDS</sequence>
<dbReference type="EMBL" id="PZQS01000005">
    <property type="protein sequence ID" value="PVD30455.1"/>
    <property type="molecule type" value="Genomic_DNA"/>
</dbReference>
<feature type="region of interest" description="Disordered" evidence="2">
    <location>
        <begin position="650"/>
        <end position="687"/>
    </location>
</feature>
<dbReference type="PANTHER" id="PTHR16046:SF9">
    <property type="entry name" value="SMC5-SMC6 COMPLEX LOCALIZATION FACTOR PROTEIN 2"/>
    <property type="match status" value="1"/>
</dbReference>
<evidence type="ECO:0000259" key="3">
    <source>
        <dbReference type="PROSITE" id="PS50106"/>
    </source>
</evidence>
<organism evidence="4 5">
    <name type="scientific">Pomacea canaliculata</name>
    <name type="common">Golden apple snail</name>
    <dbReference type="NCBI Taxonomy" id="400727"/>
    <lineage>
        <taxon>Eukaryota</taxon>
        <taxon>Metazoa</taxon>
        <taxon>Spiralia</taxon>
        <taxon>Lophotrochozoa</taxon>
        <taxon>Mollusca</taxon>
        <taxon>Gastropoda</taxon>
        <taxon>Caenogastropoda</taxon>
        <taxon>Architaenioglossa</taxon>
        <taxon>Ampullarioidea</taxon>
        <taxon>Ampullariidae</taxon>
        <taxon>Pomacea</taxon>
    </lineage>
</organism>
<dbReference type="InterPro" id="IPR036034">
    <property type="entry name" value="PDZ_sf"/>
</dbReference>
<evidence type="ECO:0000256" key="2">
    <source>
        <dbReference type="SAM" id="MobiDB-lite"/>
    </source>
</evidence>
<dbReference type="Proteomes" id="UP000245119">
    <property type="component" value="Linkage Group LG5"/>
</dbReference>
<comment type="similarity">
    <text evidence="1">Belongs to the FAM178 family.</text>
</comment>
<dbReference type="InterPro" id="IPR001478">
    <property type="entry name" value="PDZ"/>
</dbReference>
<evidence type="ECO:0000313" key="4">
    <source>
        <dbReference type="EMBL" id="PVD30455.1"/>
    </source>
</evidence>
<dbReference type="PROSITE" id="PS50106">
    <property type="entry name" value="PDZ"/>
    <property type="match status" value="1"/>
</dbReference>
<feature type="region of interest" description="Disordered" evidence="2">
    <location>
        <begin position="235"/>
        <end position="268"/>
    </location>
</feature>
<feature type="region of interest" description="Disordered" evidence="2">
    <location>
        <begin position="386"/>
        <end position="407"/>
    </location>
</feature>
<dbReference type="AlphaFoldDB" id="A0A2T7PAK2"/>
<feature type="region of interest" description="Disordered" evidence="2">
    <location>
        <begin position="602"/>
        <end position="621"/>
    </location>
</feature>
<dbReference type="InterPro" id="IPR026161">
    <property type="entry name" value="FAM178"/>
</dbReference>
<comment type="caution">
    <text evidence="4">The sequence shown here is derived from an EMBL/GenBank/DDBJ whole genome shotgun (WGS) entry which is preliminary data.</text>
</comment>
<keyword evidence="5" id="KW-1185">Reference proteome</keyword>
<feature type="compositionally biased region" description="Basic residues" evidence="2">
    <location>
        <begin position="10"/>
        <end position="29"/>
    </location>
</feature>
<dbReference type="OrthoDB" id="6158547at2759"/>
<protein>
    <recommendedName>
        <fullName evidence="3">PDZ domain-containing protein</fullName>
    </recommendedName>
</protein>
<dbReference type="PANTHER" id="PTHR16046">
    <property type="entry name" value="SMC5-SMC6 COMPLEX LOCALIZATION FACTOR 2"/>
    <property type="match status" value="1"/>
</dbReference>
<feature type="region of interest" description="Disordered" evidence="2">
    <location>
        <begin position="1"/>
        <end position="31"/>
    </location>
</feature>
<dbReference type="SUPFAM" id="SSF50156">
    <property type="entry name" value="PDZ domain-like"/>
    <property type="match status" value="1"/>
</dbReference>
<feature type="compositionally biased region" description="Polar residues" evidence="2">
    <location>
        <begin position="241"/>
        <end position="264"/>
    </location>
</feature>